<proteinExistence type="predicted"/>
<evidence type="ECO:0000313" key="2">
    <source>
        <dbReference type="EMBL" id="KAF5917047.1"/>
    </source>
</evidence>
<keyword evidence="1" id="KW-1133">Transmembrane helix</keyword>
<sequence>MAAFGITVLLNAGLLLFPDVACLGLMIWTSGFMVLILNPSRWLVIFIGPITLCFPTVSPYILMSHDRRVFKFFRSWIKAR</sequence>
<dbReference type="Proteomes" id="UP000551758">
    <property type="component" value="Unassembled WGS sequence"/>
</dbReference>
<feature type="transmembrane region" description="Helical" evidence="1">
    <location>
        <begin position="42"/>
        <end position="62"/>
    </location>
</feature>
<keyword evidence="1" id="KW-0812">Transmembrane</keyword>
<dbReference type="EMBL" id="JACDTQ010002604">
    <property type="protein sequence ID" value="KAF5917047.1"/>
    <property type="molecule type" value="Genomic_DNA"/>
</dbReference>
<accession>A0A7J7EMX0</accession>
<evidence type="ECO:0000313" key="3">
    <source>
        <dbReference type="Proteomes" id="UP000551758"/>
    </source>
</evidence>
<dbReference type="AlphaFoldDB" id="A0A7J7EMX0"/>
<feature type="transmembrane region" description="Helical" evidence="1">
    <location>
        <begin position="12"/>
        <end position="36"/>
    </location>
</feature>
<protein>
    <submittedName>
        <fullName evidence="2">Uncharacterized protein</fullName>
    </submittedName>
</protein>
<keyword evidence="3" id="KW-1185">Reference proteome</keyword>
<evidence type="ECO:0000256" key="1">
    <source>
        <dbReference type="SAM" id="Phobius"/>
    </source>
</evidence>
<comment type="caution">
    <text evidence="2">The sequence shown here is derived from an EMBL/GenBank/DDBJ whole genome shotgun (WGS) entry which is preliminary data.</text>
</comment>
<gene>
    <name evidence="2" type="ORF">HPG69_013971</name>
</gene>
<name>A0A7J7EMX0_DICBM</name>
<keyword evidence="1" id="KW-0472">Membrane</keyword>
<reference evidence="2 3" key="1">
    <citation type="journal article" date="2020" name="Mol. Biol. Evol.">
        <title>Interspecific Gene Flow and the Evolution of Specialization in Black and White Rhinoceros.</title>
        <authorList>
            <person name="Moodley Y."/>
            <person name="Westbury M.V."/>
            <person name="Russo I.M."/>
            <person name="Gopalakrishnan S."/>
            <person name="Rakotoarivelo A."/>
            <person name="Olsen R.A."/>
            <person name="Prost S."/>
            <person name="Tunstall T."/>
            <person name="Ryder O.A."/>
            <person name="Dalen L."/>
            <person name="Bruford M.W."/>
        </authorList>
    </citation>
    <scope>NUCLEOTIDE SEQUENCE [LARGE SCALE GENOMIC DNA]</scope>
    <source>
        <strain evidence="2">SBR-YM</strain>
        <tissue evidence="2">Skin</tissue>
    </source>
</reference>
<organism evidence="2 3">
    <name type="scientific">Diceros bicornis minor</name>
    <name type="common">South-central black rhinoceros</name>
    <dbReference type="NCBI Taxonomy" id="77932"/>
    <lineage>
        <taxon>Eukaryota</taxon>
        <taxon>Metazoa</taxon>
        <taxon>Chordata</taxon>
        <taxon>Craniata</taxon>
        <taxon>Vertebrata</taxon>
        <taxon>Euteleostomi</taxon>
        <taxon>Mammalia</taxon>
        <taxon>Eutheria</taxon>
        <taxon>Laurasiatheria</taxon>
        <taxon>Perissodactyla</taxon>
        <taxon>Rhinocerotidae</taxon>
        <taxon>Diceros</taxon>
    </lineage>
</organism>